<dbReference type="AlphaFoldDB" id="A0A9P6RCJ9"/>
<dbReference type="InterPro" id="IPR001680">
    <property type="entry name" value="WD40_rpt"/>
</dbReference>
<feature type="repeat" description="WD" evidence="3">
    <location>
        <begin position="410"/>
        <end position="441"/>
    </location>
</feature>
<dbReference type="SMART" id="SM00320">
    <property type="entry name" value="WD40"/>
    <property type="match status" value="3"/>
</dbReference>
<accession>A0A9P6RCJ9</accession>
<evidence type="ECO:0000256" key="2">
    <source>
        <dbReference type="ARBA" id="ARBA00022737"/>
    </source>
</evidence>
<evidence type="ECO:0000313" key="5">
    <source>
        <dbReference type="Proteomes" id="UP000738325"/>
    </source>
</evidence>
<gene>
    <name evidence="4" type="ORF">BGZ99_006296</name>
</gene>
<reference evidence="4" key="1">
    <citation type="journal article" date="2020" name="Fungal Divers.">
        <title>Resolving the Mortierellaceae phylogeny through synthesis of multi-gene phylogenetics and phylogenomics.</title>
        <authorList>
            <person name="Vandepol N."/>
            <person name="Liber J."/>
            <person name="Desiro A."/>
            <person name="Na H."/>
            <person name="Kennedy M."/>
            <person name="Barry K."/>
            <person name="Grigoriev I.V."/>
            <person name="Miller A.N."/>
            <person name="O'Donnell K."/>
            <person name="Stajich J.E."/>
            <person name="Bonito G."/>
        </authorList>
    </citation>
    <scope>NUCLEOTIDE SEQUENCE</scope>
    <source>
        <strain evidence="4">REB-010B</strain>
    </source>
</reference>
<keyword evidence="5" id="KW-1185">Reference proteome</keyword>
<dbReference type="SUPFAM" id="SSF50978">
    <property type="entry name" value="WD40 repeat-like"/>
    <property type="match status" value="1"/>
</dbReference>
<dbReference type="PROSITE" id="PS50082">
    <property type="entry name" value="WD_REPEATS_2"/>
    <property type="match status" value="2"/>
</dbReference>
<dbReference type="EMBL" id="JAAAIP010000422">
    <property type="protein sequence ID" value="KAG0317432.1"/>
    <property type="molecule type" value="Genomic_DNA"/>
</dbReference>
<keyword evidence="1 3" id="KW-0853">WD repeat</keyword>
<dbReference type="PANTHER" id="PTHR19848:SF8">
    <property type="entry name" value="F-BOX AND WD REPEAT DOMAIN CONTAINING 7"/>
    <property type="match status" value="1"/>
</dbReference>
<dbReference type="Pfam" id="PF00400">
    <property type="entry name" value="WD40"/>
    <property type="match status" value="3"/>
</dbReference>
<evidence type="ECO:0000256" key="3">
    <source>
        <dbReference type="PROSITE-ProRule" id="PRU00221"/>
    </source>
</evidence>
<name>A0A9P6RCJ9_9FUNG</name>
<evidence type="ECO:0000256" key="1">
    <source>
        <dbReference type="ARBA" id="ARBA00022574"/>
    </source>
</evidence>
<feature type="repeat" description="WD" evidence="3">
    <location>
        <begin position="209"/>
        <end position="240"/>
    </location>
</feature>
<evidence type="ECO:0000313" key="4">
    <source>
        <dbReference type="EMBL" id="KAG0317432.1"/>
    </source>
</evidence>
<dbReference type="InterPro" id="IPR015943">
    <property type="entry name" value="WD40/YVTN_repeat-like_dom_sf"/>
</dbReference>
<dbReference type="OrthoDB" id="1932312at2759"/>
<dbReference type="Gene3D" id="2.130.10.10">
    <property type="entry name" value="YVTN repeat-like/Quinoprotein amine dehydrogenase"/>
    <property type="match status" value="2"/>
</dbReference>
<dbReference type="InterPro" id="IPR036322">
    <property type="entry name" value="WD40_repeat_dom_sf"/>
</dbReference>
<keyword evidence="2" id="KW-0677">Repeat</keyword>
<sequence>MEFRNIVGEAHLMVLEFLRSQGYAEALQVYEQEAKSVLEDIPKSLPAPKPLLEVLTDLKMAQLHSQLGQLNLPSAAEEQDFATPGDNTIPNTIQEVIDDLHVVNIILARTADVAVAPAWQDLEQNPEMMVKRVPALITAAADRTVKFKLLEGTHGDDSAGSVFKILQPHDGVVLDMDFHPHHPQLMLTSAMDKTAVLTNTVTGEEHQKFKNHTKFVVRAKFAMDGEMFITGAHDKTVNFYRATPRPETDGETSQKDQLPTYVLDKTLNFKGAIEGMCVLPTSRNRPPTVVIGTRDDNYLHYIDLTTYNDVKYNMNTNKDDWVSFTPMEISASPHNDGNYLLVSTDSVAGRQILFRTDSALQLFNYYGVPTDGFSTPRHVWDKSGKYFYVTGNNHKIYCLQVGTQKLVGTLEGHTSVVRGLYMDYKRNMLVSCGFDKTVRIWVNSSTSGLLAASASTGDVEMDH</sequence>
<organism evidence="4 5">
    <name type="scientific">Dissophora globulifera</name>
    <dbReference type="NCBI Taxonomy" id="979702"/>
    <lineage>
        <taxon>Eukaryota</taxon>
        <taxon>Fungi</taxon>
        <taxon>Fungi incertae sedis</taxon>
        <taxon>Mucoromycota</taxon>
        <taxon>Mortierellomycotina</taxon>
        <taxon>Mortierellomycetes</taxon>
        <taxon>Mortierellales</taxon>
        <taxon>Mortierellaceae</taxon>
        <taxon>Dissophora</taxon>
    </lineage>
</organism>
<comment type="caution">
    <text evidence="4">The sequence shown here is derived from an EMBL/GenBank/DDBJ whole genome shotgun (WGS) entry which is preliminary data.</text>
</comment>
<dbReference type="PROSITE" id="PS50896">
    <property type="entry name" value="LISH"/>
    <property type="match status" value="1"/>
</dbReference>
<dbReference type="InterPro" id="IPR006594">
    <property type="entry name" value="LisH"/>
</dbReference>
<dbReference type="PANTHER" id="PTHR19848">
    <property type="entry name" value="WD40 REPEAT PROTEIN"/>
    <property type="match status" value="1"/>
</dbReference>
<protein>
    <submittedName>
        <fullName evidence="4">Uncharacterized protein</fullName>
    </submittedName>
</protein>
<dbReference type="Proteomes" id="UP000738325">
    <property type="component" value="Unassembled WGS sequence"/>
</dbReference>
<dbReference type="PROSITE" id="PS50294">
    <property type="entry name" value="WD_REPEATS_REGION"/>
    <property type="match status" value="1"/>
</dbReference>
<proteinExistence type="predicted"/>